<evidence type="ECO:0000256" key="2">
    <source>
        <dbReference type="SAM" id="SignalP"/>
    </source>
</evidence>
<accession>A0A9K3LP85</accession>
<keyword evidence="2" id="KW-0732">Signal</keyword>
<evidence type="ECO:0000256" key="1">
    <source>
        <dbReference type="SAM" id="MobiDB-lite"/>
    </source>
</evidence>
<dbReference type="AlphaFoldDB" id="A0A9K3LP85"/>
<comment type="caution">
    <text evidence="4">The sequence shown here is derived from an EMBL/GenBank/DDBJ whole genome shotgun (WGS) entry which is preliminary data.</text>
</comment>
<reference evidence="4" key="1">
    <citation type="journal article" date="2021" name="Sci. Rep.">
        <title>Diploid genomic architecture of Nitzschia inconspicua, an elite biomass production diatom.</title>
        <authorList>
            <person name="Oliver A."/>
            <person name="Podell S."/>
            <person name="Pinowska A."/>
            <person name="Traller J.C."/>
            <person name="Smith S.R."/>
            <person name="McClure R."/>
            <person name="Beliaev A."/>
            <person name="Bohutskyi P."/>
            <person name="Hill E.A."/>
            <person name="Rabines A."/>
            <person name="Zheng H."/>
            <person name="Allen L.Z."/>
            <person name="Kuo A."/>
            <person name="Grigoriev I.V."/>
            <person name="Allen A.E."/>
            <person name="Hazlebeck D."/>
            <person name="Allen E.E."/>
        </authorList>
    </citation>
    <scope>NUCLEOTIDE SEQUENCE</scope>
    <source>
        <strain evidence="4">Hildebrandi</strain>
    </source>
</reference>
<sequence>MTTRTVSPSATCIIFIALLLQLACGFTTVLLPPTGAIHNSCCHTQPKTFTFISFLNARQPSKWDNIVDEDDVEDGNSSRSKIPVPSDMTYEPRNAQRQHENFVDIRNAGGKDVCNDVYVRNPQEDVFWYAGKVARVSGVSLEDCIARQWNLIEIHASNLRPIELFPHRGRLEIWTAPGDSELEVAYNRPDLQMIKHTPKAMTNRDLKQNFVGFQGEIYQKGEAGFRTWRTDEGLPARPEINPGGETRPPTEEEYAQIQKELQGKDINAIYEEQERRKEQGLL</sequence>
<dbReference type="EMBL" id="JAGRRH010000059">
    <property type="protein sequence ID" value="KAG7338335.1"/>
    <property type="molecule type" value="Genomic_DNA"/>
</dbReference>
<evidence type="ECO:0000313" key="5">
    <source>
        <dbReference type="Proteomes" id="UP000693970"/>
    </source>
</evidence>
<feature type="region of interest" description="Disordered" evidence="1">
    <location>
        <begin position="230"/>
        <end position="254"/>
    </location>
</feature>
<dbReference type="EMBL" id="JAGRRH010000007">
    <property type="protein sequence ID" value="KAG7365948.1"/>
    <property type="molecule type" value="Genomic_DNA"/>
</dbReference>
<feature type="region of interest" description="Disordered" evidence="1">
    <location>
        <begin position="67"/>
        <end position="89"/>
    </location>
</feature>
<feature type="signal peptide" evidence="2">
    <location>
        <begin position="1"/>
        <end position="25"/>
    </location>
</feature>
<protein>
    <submittedName>
        <fullName evidence="4">Uncharacterized protein</fullName>
    </submittedName>
</protein>
<dbReference type="Proteomes" id="UP000693970">
    <property type="component" value="Unassembled WGS sequence"/>
</dbReference>
<name>A0A9K3LP85_9STRA</name>
<evidence type="ECO:0000313" key="3">
    <source>
        <dbReference type="EMBL" id="KAG7338335.1"/>
    </source>
</evidence>
<feature type="chain" id="PRO_5039882975" evidence="2">
    <location>
        <begin position="26"/>
        <end position="282"/>
    </location>
</feature>
<dbReference type="OrthoDB" id="45109at2759"/>
<proteinExistence type="predicted"/>
<gene>
    <name evidence="3" type="ORF">IV203_004733</name>
    <name evidence="4" type="ORF">IV203_028618</name>
</gene>
<reference evidence="4" key="2">
    <citation type="submission" date="2021-04" db="EMBL/GenBank/DDBJ databases">
        <authorList>
            <person name="Podell S."/>
        </authorList>
    </citation>
    <scope>NUCLEOTIDE SEQUENCE</scope>
    <source>
        <strain evidence="4">Hildebrandi</strain>
    </source>
</reference>
<keyword evidence="5" id="KW-1185">Reference proteome</keyword>
<organism evidence="4 5">
    <name type="scientific">Nitzschia inconspicua</name>
    <dbReference type="NCBI Taxonomy" id="303405"/>
    <lineage>
        <taxon>Eukaryota</taxon>
        <taxon>Sar</taxon>
        <taxon>Stramenopiles</taxon>
        <taxon>Ochrophyta</taxon>
        <taxon>Bacillariophyta</taxon>
        <taxon>Bacillariophyceae</taxon>
        <taxon>Bacillariophycidae</taxon>
        <taxon>Bacillariales</taxon>
        <taxon>Bacillariaceae</taxon>
        <taxon>Nitzschia</taxon>
    </lineage>
</organism>
<evidence type="ECO:0000313" key="4">
    <source>
        <dbReference type="EMBL" id="KAG7365948.1"/>
    </source>
</evidence>